<dbReference type="FunFam" id="3.30.300.30:FF:000008">
    <property type="entry name" value="2,3-dihydroxybenzoate-AMP ligase"/>
    <property type="match status" value="1"/>
</dbReference>
<keyword evidence="9" id="KW-1185">Reference proteome</keyword>
<dbReference type="InterPro" id="IPR020845">
    <property type="entry name" value="AMP-binding_CS"/>
</dbReference>
<dbReference type="Pfam" id="PF00501">
    <property type="entry name" value="AMP-binding"/>
    <property type="match status" value="1"/>
</dbReference>
<comment type="catalytic activity">
    <reaction evidence="3">
        <text>3-(methylsulfanyl)propanoate + ATP + CoA = 3-(methylsulfanyl)propanoyl-CoA + AMP + diphosphate</text>
        <dbReference type="Rhea" id="RHEA:43052"/>
        <dbReference type="ChEBI" id="CHEBI:30616"/>
        <dbReference type="ChEBI" id="CHEBI:33019"/>
        <dbReference type="ChEBI" id="CHEBI:49016"/>
        <dbReference type="ChEBI" id="CHEBI:57287"/>
        <dbReference type="ChEBI" id="CHEBI:82815"/>
        <dbReference type="ChEBI" id="CHEBI:456215"/>
        <dbReference type="EC" id="6.2.1.44"/>
    </reaction>
    <physiologicalReaction direction="left-to-right" evidence="3">
        <dbReference type="Rhea" id="RHEA:43053"/>
    </physiologicalReaction>
</comment>
<dbReference type="InterPro" id="IPR045851">
    <property type="entry name" value="AMP-bd_C_sf"/>
</dbReference>
<dbReference type="EC" id="6.2.1.44" evidence="4"/>
<evidence type="ECO:0000256" key="1">
    <source>
        <dbReference type="ARBA" id="ARBA00006432"/>
    </source>
</evidence>
<dbReference type="Gene3D" id="3.40.50.12780">
    <property type="entry name" value="N-terminal domain of ligase-like"/>
    <property type="match status" value="1"/>
</dbReference>
<dbReference type="Pfam" id="PF13193">
    <property type="entry name" value="AMP-binding_C"/>
    <property type="match status" value="1"/>
</dbReference>
<feature type="domain" description="AMP-binding enzyme C-terminal" evidence="7">
    <location>
        <begin position="420"/>
        <end position="495"/>
    </location>
</feature>
<sequence length="512" mass="55633">MNPAQWLVRTALLTPQAPALFKGARLEADYAEFLHRVAALAGGLRAQYGISKGDRVAVFMSNCTEYLEALYAIWFIGAVAVPINAKLHAKEAAWIIADAQAELVFVTRNTGAGLQEVAPACLKNLLDVQGRRFAQLRQQTPQPAPEVIGADELLWLFYTSGTTGRPKGVMITAGNITAMSLAYFSDVDEVHAQDAILYAAPMSHGAGIYNFMHVIKSARHVVPESQGFDAEEILQLAPRIGHISMFAAPTMVKRLVAQARASGSLGEGIKTITYAGGPMYMADIMEAVEVLGDKFVQVYGQGECPMGITALRREFVSDRSHDNWKARLGSVGVAQSPVLVRIADAAGATLPFGEIGEILVSGSIVMRGYWQNPQATAKTIREGWLWTGDMGAMDADGFVTLHDRSKDMIISGGSNIYPREVEEVLLEHEHVAEVAVVGRPEADWGEVVVAFVVPVAGQAVTRAELDAHCIAQIARFKRPKDYRFVAELPKNNYGKILKTKLRTILENGEGDE</sequence>
<evidence type="ECO:0000256" key="3">
    <source>
        <dbReference type="ARBA" id="ARBA00051915"/>
    </source>
</evidence>
<dbReference type="PROSITE" id="PS00455">
    <property type="entry name" value="AMP_BINDING"/>
    <property type="match status" value="1"/>
</dbReference>
<dbReference type="InterPro" id="IPR025110">
    <property type="entry name" value="AMP-bd_C"/>
</dbReference>
<dbReference type="PANTHER" id="PTHR43767:SF1">
    <property type="entry name" value="NONRIBOSOMAL PEPTIDE SYNTHASE PES1 (EUROFUNG)-RELATED"/>
    <property type="match status" value="1"/>
</dbReference>
<evidence type="ECO:0000313" key="9">
    <source>
        <dbReference type="Proteomes" id="UP000028680"/>
    </source>
</evidence>
<dbReference type="InterPro" id="IPR042099">
    <property type="entry name" value="ANL_N_sf"/>
</dbReference>
<evidence type="ECO:0000259" key="7">
    <source>
        <dbReference type="Pfam" id="PF13193"/>
    </source>
</evidence>
<dbReference type="InterPro" id="IPR000873">
    <property type="entry name" value="AMP-dep_synth/lig_dom"/>
</dbReference>
<dbReference type="KEGG" id="ptp:RCA23_c02970"/>
<evidence type="ECO:0000259" key="6">
    <source>
        <dbReference type="Pfam" id="PF00501"/>
    </source>
</evidence>
<name>A0AAN0RGS6_9RHOB</name>
<keyword evidence="2 8" id="KW-0436">Ligase</keyword>
<dbReference type="Proteomes" id="UP000028680">
    <property type="component" value="Chromosome"/>
</dbReference>
<evidence type="ECO:0000256" key="5">
    <source>
        <dbReference type="ARBA" id="ARBA00067668"/>
    </source>
</evidence>
<dbReference type="RefSeq" id="WP_044048739.1">
    <property type="nucleotide sequence ID" value="NZ_CP003984.1"/>
</dbReference>
<feature type="domain" description="AMP-dependent synthetase/ligase" evidence="6">
    <location>
        <begin position="10"/>
        <end position="370"/>
    </location>
</feature>
<dbReference type="Gene3D" id="3.30.300.30">
    <property type="match status" value="1"/>
</dbReference>
<dbReference type="AlphaFoldDB" id="A0AAN0RGS6"/>
<dbReference type="InterPro" id="IPR050237">
    <property type="entry name" value="ATP-dep_AMP-bd_enzyme"/>
</dbReference>
<evidence type="ECO:0000256" key="4">
    <source>
        <dbReference type="ARBA" id="ARBA00066616"/>
    </source>
</evidence>
<evidence type="ECO:0000256" key="2">
    <source>
        <dbReference type="ARBA" id="ARBA00022598"/>
    </source>
</evidence>
<dbReference type="SUPFAM" id="SSF56801">
    <property type="entry name" value="Acetyl-CoA synthetase-like"/>
    <property type="match status" value="1"/>
</dbReference>
<dbReference type="GO" id="GO:0016878">
    <property type="term" value="F:acid-thiol ligase activity"/>
    <property type="evidence" value="ECO:0007669"/>
    <property type="project" value="UniProtKB-ARBA"/>
</dbReference>
<proteinExistence type="inferred from homology"/>
<comment type="similarity">
    <text evidence="1">Belongs to the ATP-dependent AMP-binding enzyme family.</text>
</comment>
<evidence type="ECO:0000313" key="8">
    <source>
        <dbReference type="EMBL" id="AII85861.1"/>
    </source>
</evidence>
<dbReference type="EMBL" id="CP003984">
    <property type="protein sequence ID" value="AII85861.1"/>
    <property type="molecule type" value="Genomic_DNA"/>
</dbReference>
<accession>A0AAN0RGS6</accession>
<dbReference type="PANTHER" id="PTHR43767">
    <property type="entry name" value="LONG-CHAIN-FATTY-ACID--COA LIGASE"/>
    <property type="match status" value="1"/>
</dbReference>
<gene>
    <name evidence="8" type="ORF">RCA23_c02970</name>
</gene>
<protein>
    <recommendedName>
        <fullName evidence="5">3-methylmercaptopropionyl-CoA ligase</fullName>
        <ecNumber evidence="4">6.2.1.44</ecNumber>
    </recommendedName>
</protein>
<organism evidence="8 9">
    <name type="scientific">Planktomarina temperata RCA23</name>
    <dbReference type="NCBI Taxonomy" id="666509"/>
    <lineage>
        <taxon>Bacteria</taxon>
        <taxon>Pseudomonadati</taxon>
        <taxon>Pseudomonadota</taxon>
        <taxon>Alphaproteobacteria</taxon>
        <taxon>Rhodobacterales</taxon>
        <taxon>Paracoccaceae</taxon>
        <taxon>Planktomarina</taxon>
    </lineage>
</organism>
<reference evidence="8 9" key="1">
    <citation type="journal article" date="2014" name="ISME J.">
        <title>Adaptation of an abundant Roseobacter RCA organism to pelagic systems revealed by genomic and transcriptomic analyses.</title>
        <authorList>
            <person name="Voget S."/>
            <person name="Wemheuer B."/>
            <person name="Brinkhoff T."/>
            <person name="Vollmers J."/>
            <person name="Dietrich S."/>
            <person name="Giebel H.A."/>
            <person name="Beardsley C."/>
            <person name="Sardemann C."/>
            <person name="Bakenhus I."/>
            <person name="Billerbeck S."/>
            <person name="Daniel R."/>
            <person name="Simon M."/>
        </authorList>
    </citation>
    <scope>NUCLEOTIDE SEQUENCE [LARGE SCALE GENOMIC DNA]</scope>
    <source>
        <strain evidence="8 9">RCA23</strain>
    </source>
</reference>